<dbReference type="SMART" id="SM00287">
    <property type="entry name" value="SH3b"/>
    <property type="match status" value="2"/>
</dbReference>
<feature type="chain" id="PRO_5045102998" evidence="3">
    <location>
        <begin position="28"/>
        <end position="370"/>
    </location>
</feature>
<keyword evidence="6" id="KW-1185">Reference proteome</keyword>
<evidence type="ECO:0000259" key="4">
    <source>
        <dbReference type="PROSITE" id="PS51781"/>
    </source>
</evidence>
<dbReference type="RefSeq" id="WP_379187790.1">
    <property type="nucleotide sequence ID" value="NZ_JBHSOW010000032.1"/>
</dbReference>
<dbReference type="PROSITE" id="PS51781">
    <property type="entry name" value="SH3B"/>
    <property type="match status" value="2"/>
</dbReference>
<dbReference type="EC" id="3.5.1.28" evidence="5"/>
<dbReference type="PANTHER" id="PTHR30404:SF0">
    <property type="entry name" value="N-ACETYLMURAMOYL-L-ALANINE AMIDASE AMIC"/>
    <property type="match status" value="1"/>
</dbReference>
<organism evidence="5 6">
    <name type="scientific">Paenibacillus solisilvae</name>
    <dbReference type="NCBI Taxonomy" id="2486751"/>
    <lineage>
        <taxon>Bacteria</taxon>
        <taxon>Bacillati</taxon>
        <taxon>Bacillota</taxon>
        <taxon>Bacilli</taxon>
        <taxon>Bacillales</taxon>
        <taxon>Paenibacillaceae</taxon>
        <taxon>Paenibacillus</taxon>
    </lineage>
</organism>
<dbReference type="EMBL" id="JBHSOW010000032">
    <property type="protein sequence ID" value="MFC5649283.1"/>
    <property type="molecule type" value="Genomic_DNA"/>
</dbReference>
<sequence length="370" mass="39354">MKTLISLTLIFCLLFSVSGFTSATADAEGPYTVKVASSTLNVRSEPSLKATIAGTLEHGAVVTVNDEENGWLNVSYNRSSGWIAGYYTKKVEGSGLVTADYRPYASSSGKSGGTTAKQGTVLADSLRVRSGAGSGYKVIGGLVQGEKVTIMNSRDGWMEIRTPDGMAGWVSSQYISKGTGTTTTPRSSAKGLNGKVIVIDPGHGGSDPGMIGVHSEALEKDLTLSTSFYIRDELRRRGATVILTRTKDDQKPSLAERVRISESAHADAFVSVHYNSSEKKTSGTLTFFYSDTKDKELAHAIENELGEGVGLPSNGISFGDFHVLRENDTVSALVELGFLSSAKDEDIVRTSGYQKKAAAAIAQGLADYFE</sequence>
<feature type="domain" description="SH3b" evidence="4">
    <location>
        <begin position="28"/>
        <end position="91"/>
    </location>
</feature>
<dbReference type="Pfam" id="PF08239">
    <property type="entry name" value="SH3_3"/>
    <property type="match status" value="2"/>
</dbReference>
<dbReference type="SUPFAM" id="SSF53187">
    <property type="entry name" value="Zn-dependent exopeptidases"/>
    <property type="match status" value="1"/>
</dbReference>
<dbReference type="Gene3D" id="2.30.30.40">
    <property type="entry name" value="SH3 Domains"/>
    <property type="match status" value="2"/>
</dbReference>
<evidence type="ECO:0000256" key="3">
    <source>
        <dbReference type="SAM" id="SignalP"/>
    </source>
</evidence>
<dbReference type="GO" id="GO:0008745">
    <property type="term" value="F:N-acetylmuramoyl-L-alanine amidase activity"/>
    <property type="evidence" value="ECO:0007669"/>
    <property type="project" value="UniProtKB-EC"/>
</dbReference>
<keyword evidence="1 5" id="KW-0378">Hydrolase</keyword>
<keyword evidence="3" id="KW-0732">Signal</keyword>
<dbReference type="CDD" id="cd02696">
    <property type="entry name" value="MurNAc-LAA"/>
    <property type="match status" value="1"/>
</dbReference>
<comment type="caution">
    <text evidence="5">The sequence shown here is derived from an EMBL/GenBank/DDBJ whole genome shotgun (WGS) entry which is preliminary data.</text>
</comment>
<gene>
    <name evidence="5" type="ORF">ACFPYJ_09100</name>
</gene>
<dbReference type="InterPro" id="IPR002508">
    <property type="entry name" value="MurNAc-LAA_cat"/>
</dbReference>
<dbReference type="InterPro" id="IPR003646">
    <property type="entry name" value="SH3-like_bac-type"/>
</dbReference>
<proteinExistence type="predicted"/>
<evidence type="ECO:0000256" key="2">
    <source>
        <dbReference type="ARBA" id="ARBA00023316"/>
    </source>
</evidence>
<feature type="domain" description="SH3b" evidence="4">
    <location>
        <begin position="116"/>
        <end position="179"/>
    </location>
</feature>
<name>A0ABW0VV06_9BACL</name>
<evidence type="ECO:0000313" key="6">
    <source>
        <dbReference type="Proteomes" id="UP001596047"/>
    </source>
</evidence>
<dbReference type="SMART" id="SM00646">
    <property type="entry name" value="Ami_3"/>
    <property type="match status" value="1"/>
</dbReference>
<reference evidence="6" key="1">
    <citation type="journal article" date="2019" name="Int. J. Syst. Evol. Microbiol.">
        <title>The Global Catalogue of Microorganisms (GCM) 10K type strain sequencing project: providing services to taxonomists for standard genome sequencing and annotation.</title>
        <authorList>
            <consortium name="The Broad Institute Genomics Platform"/>
            <consortium name="The Broad Institute Genome Sequencing Center for Infectious Disease"/>
            <person name="Wu L."/>
            <person name="Ma J."/>
        </authorList>
    </citation>
    <scope>NUCLEOTIDE SEQUENCE [LARGE SCALE GENOMIC DNA]</scope>
    <source>
        <strain evidence="6">CGMCC 1.3240</strain>
    </source>
</reference>
<dbReference type="Proteomes" id="UP001596047">
    <property type="component" value="Unassembled WGS sequence"/>
</dbReference>
<evidence type="ECO:0000256" key="1">
    <source>
        <dbReference type="ARBA" id="ARBA00022801"/>
    </source>
</evidence>
<feature type="signal peptide" evidence="3">
    <location>
        <begin position="1"/>
        <end position="27"/>
    </location>
</feature>
<dbReference type="PANTHER" id="PTHR30404">
    <property type="entry name" value="N-ACETYLMURAMOYL-L-ALANINE AMIDASE"/>
    <property type="match status" value="1"/>
</dbReference>
<dbReference type="Gene3D" id="3.40.630.40">
    <property type="entry name" value="Zn-dependent exopeptidases"/>
    <property type="match status" value="1"/>
</dbReference>
<dbReference type="InterPro" id="IPR050695">
    <property type="entry name" value="N-acetylmuramoyl_amidase_3"/>
</dbReference>
<dbReference type="Pfam" id="PF01520">
    <property type="entry name" value="Amidase_3"/>
    <property type="match status" value="1"/>
</dbReference>
<evidence type="ECO:0000313" key="5">
    <source>
        <dbReference type="EMBL" id="MFC5649283.1"/>
    </source>
</evidence>
<protein>
    <submittedName>
        <fullName evidence="5">N-acetylmuramoyl-L-alanine amidase</fullName>
        <ecNumber evidence="5">3.5.1.28</ecNumber>
    </submittedName>
</protein>
<accession>A0ABW0VV06</accession>
<keyword evidence="2" id="KW-0961">Cell wall biogenesis/degradation</keyword>